<evidence type="ECO:0000313" key="2">
    <source>
        <dbReference type="Proteomes" id="UP001608902"/>
    </source>
</evidence>
<organism evidence="1 2">
    <name type="scientific">Gnathostoma spinigerum</name>
    <dbReference type="NCBI Taxonomy" id="75299"/>
    <lineage>
        <taxon>Eukaryota</taxon>
        <taxon>Metazoa</taxon>
        <taxon>Ecdysozoa</taxon>
        <taxon>Nematoda</taxon>
        <taxon>Chromadorea</taxon>
        <taxon>Rhabditida</taxon>
        <taxon>Spirurina</taxon>
        <taxon>Gnathostomatomorpha</taxon>
        <taxon>Gnathostomatoidea</taxon>
        <taxon>Gnathostomatidae</taxon>
        <taxon>Gnathostoma</taxon>
    </lineage>
</organism>
<gene>
    <name evidence="1" type="ORF">AB6A40_010366</name>
</gene>
<reference evidence="1 2" key="1">
    <citation type="submission" date="2024-08" db="EMBL/GenBank/DDBJ databases">
        <title>Gnathostoma spinigerum genome.</title>
        <authorList>
            <person name="Gonzalez-Bertolin B."/>
            <person name="Monzon S."/>
            <person name="Zaballos A."/>
            <person name="Jimenez P."/>
            <person name="Dekumyoy P."/>
            <person name="Varona S."/>
            <person name="Cuesta I."/>
            <person name="Sumanam S."/>
            <person name="Adisakwattana P."/>
            <person name="Gasser R.B."/>
            <person name="Hernandez-Gonzalez A."/>
            <person name="Young N.D."/>
            <person name="Perteguer M.J."/>
        </authorList>
    </citation>
    <scope>NUCLEOTIDE SEQUENCE [LARGE SCALE GENOMIC DNA]</scope>
    <source>
        <strain evidence="1">AL3</strain>
        <tissue evidence="1">Liver</tissue>
    </source>
</reference>
<keyword evidence="2" id="KW-1185">Reference proteome</keyword>
<proteinExistence type="predicted"/>
<comment type="caution">
    <text evidence="1">The sequence shown here is derived from an EMBL/GenBank/DDBJ whole genome shotgun (WGS) entry which is preliminary data.</text>
</comment>
<protein>
    <submittedName>
        <fullName evidence="1">Uncharacterized protein</fullName>
    </submittedName>
</protein>
<sequence length="103" mass="11655">MSPSMRHCGAMKVKQMDKIEQSELICFLDEIAIPAAMENNACKCFSCETDKLSSVLIEDNLDELQDLWRKTLTQIIPTLQSTLYPLQALRYLQSSAVARGVSW</sequence>
<dbReference type="Proteomes" id="UP001608902">
    <property type="component" value="Unassembled WGS sequence"/>
</dbReference>
<accession>A0ABD6F2B7</accession>
<evidence type="ECO:0000313" key="1">
    <source>
        <dbReference type="EMBL" id="MFH4983657.1"/>
    </source>
</evidence>
<dbReference type="EMBL" id="JBGFUD010013207">
    <property type="protein sequence ID" value="MFH4983657.1"/>
    <property type="molecule type" value="Genomic_DNA"/>
</dbReference>
<dbReference type="AlphaFoldDB" id="A0ABD6F2B7"/>
<name>A0ABD6F2B7_9BILA</name>